<name>A0A8S1HG22_9PELO</name>
<dbReference type="AlphaFoldDB" id="A0A8S1HG22"/>
<keyword evidence="1" id="KW-0732">Signal</keyword>
<reference evidence="2" key="1">
    <citation type="submission" date="2020-10" db="EMBL/GenBank/DDBJ databases">
        <authorList>
            <person name="Kikuchi T."/>
        </authorList>
    </citation>
    <scope>NUCLEOTIDE SEQUENCE</scope>
    <source>
        <strain evidence="2">NKZ352</strain>
    </source>
</reference>
<dbReference type="Proteomes" id="UP000835052">
    <property type="component" value="Unassembled WGS sequence"/>
</dbReference>
<evidence type="ECO:0000256" key="1">
    <source>
        <dbReference type="SAM" id="SignalP"/>
    </source>
</evidence>
<sequence>MAEASRESAIKMSLKLLLLVLCLFCTTAAAKRCEEGSIIPTTFSLPLRVALAGLHDLAEVLHDQEINLQKCVPRTEEIRKDNSEL</sequence>
<evidence type="ECO:0000313" key="2">
    <source>
        <dbReference type="EMBL" id="CAD6194859.1"/>
    </source>
</evidence>
<gene>
    <name evidence="2" type="ORF">CAUJ_LOCUS10778</name>
</gene>
<dbReference type="EMBL" id="CAJGYM010000048">
    <property type="protein sequence ID" value="CAD6194859.1"/>
    <property type="molecule type" value="Genomic_DNA"/>
</dbReference>
<comment type="caution">
    <text evidence="2">The sequence shown here is derived from an EMBL/GenBank/DDBJ whole genome shotgun (WGS) entry which is preliminary data.</text>
</comment>
<feature type="chain" id="PRO_5035732044" evidence="1">
    <location>
        <begin position="31"/>
        <end position="85"/>
    </location>
</feature>
<evidence type="ECO:0000313" key="3">
    <source>
        <dbReference type="Proteomes" id="UP000835052"/>
    </source>
</evidence>
<keyword evidence="3" id="KW-1185">Reference proteome</keyword>
<protein>
    <submittedName>
        <fullName evidence="2">Uncharacterized protein</fullName>
    </submittedName>
</protein>
<organism evidence="2 3">
    <name type="scientific">Caenorhabditis auriculariae</name>
    <dbReference type="NCBI Taxonomy" id="2777116"/>
    <lineage>
        <taxon>Eukaryota</taxon>
        <taxon>Metazoa</taxon>
        <taxon>Ecdysozoa</taxon>
        <taxon>Nematoda</taxon>
        <taxon>Chromadorea</taxon>
        <taxon>Rhabditida</taxon>
        <taxon>Rhabditina</taxon>
        <taxon>Rhabditomorpha</taxon>
        <taxon>Rhabditoidea</taxon>
        <taxon>Rhabditidae</taxon>
        <taxon>Peloderinae</taxon>
        <taxon>Caenorhabditis</taxon>
    </lineage>
</organism>
<accession>A0A8S1HG22</accession>
<proteinExistence type="predicted"/>
<feature type="signal peptide" evidence="1">
    <location>
        <begin position="1"/>
        <end position="30"/>
    </location>
</feature>